<sequence length="223" mass="25333">MDRIYEGITKVKTKNCCHIIRLKNATIGTIVTVELLQGNHSTIAVDMAKLHNSVLKTGLEVASELFLQTTSFSAKLSLYGLVYRNVQVFHCIEEYRTSCASSYDQIISQPRESVEKSRGIASNFTQALVSKIENERRHRGYSISYSSSTRTAVEFRRARLCQSQSFVGTKVTVTVTDEVFRIRLHSKLYKLINEAIFTDGIRHINSDHFTFLRLGQFHTLADC</sequence>
<reference evidence="1" key="1">
    <citation type="submission" date="2019-05" db="EMBL/GenBank/DDBJ databases">
        <title>Annotation for the trematode Fasciolopsis buski.</title>
        <authorList>
            <person name="Choi Y.-J."/>
        </authorList>
    </citation>
    <scope>NUCLEOTIDE SEQUENCE</scope>
    <source>
        <strain evidence="1">HT</strain>
        <tissue evidence="1">Whole worm</tissue>
    </source>
</reference>
<comment type="caution">
    <text evidence="1">The sequence shown here is derived from an EMBL/GenBank/DDBJ whole genome shotgun (WGS) entry which is preliminary data.</text>
</comment>
<evidence type="ECO:0000313" key="2">
    <source>
        <dbReference type="Proteomes" id="UP000728185"/>
    </source>
</evidence>
<keyword evidence="2" id="KW-1185">Reference proteome</keyword>
<organism evidence="1 2">
    <name type="scientific">Fasciolopsis buskii</name>
    <dbReference type="NCBI Taxonomy" id="27845"/>
    <lineage>
        <taxon>Eukaryota</taxon>
        <taxon>Metazoa</taxon>
        <taxon>Spiralia</taxon>
        <taxon>Lophotrochozoa</taxon>
        <taxon>Platyhelminthes</taxon>
        <taxon>Trematoda</taxon>
        <taxon>Digenea</taxon>
        <taxon>Plagiorchiida</taxon>
        <taxon>Echinostomata</taxon>
        <taxon>Echinostomatoidea</taxon>
        <taxon>Fasciolidae</taxon>
        <taxon>Fasciolopsis</taxon>
    </lineage>
</organism>
<gene>
    <name evidence="1" type="ORF">FBUS_10597</name>
</gene>
<evidence type="ECO:0000313" key="1">
    <source>
        <dbReference type="EMBL" id="KAA0194523.1"/>
    </source>
</evidence>
<dbReference type="EMBL" id="LUCM01004332">
    <property type="protein sequence ID" value="KAA0194523.1"/>
    <property type="molecule type" value="Genomic_DNA"/>
</dbReference>
<accession>A0A8E0RUX9</accession>
<name>A0A8E0RUX9_9TREM</name>
<dbReference type="AlphaFoldDB" id="A0A8E0RUX9"/>
<dbReference type="Proteomes" id="UP000728185">
    <property type="component" value="Unassembled WGS sequence"/>
</dbReference>
<proteinExistence type="predicted"/>
<protein>
    <submittedName>
        <fullName evidence="1">Uncharacterized protein</fullName>
    </submittedName>
</protein>